<dbReference type="RefSeq" id="WP_005495369.1">
    <property type="nucleotide sequence ID" value="NZ_CP023248.2"/>
</dbReference>
<gene>
    <name evidence="2" type="ORF">AKG60_05480</name>
    <name evidence="1" type="ORF">YA91_18065</name>
</gene>
<name>A0A249W6U1_VIBPH</name>
<sequence>MATNVVCKSKVERRYNAKIMGSNKRTYVPYTANLAGTDEDYSDGKLQQATVIHINYDVTGKFPDDKFAEALTPSTTELAQAHAKEVEFSYHRQPTHIEFRLSSMQNVNDVNINAGLLNRLLMQYDYEHFHGKHGNSGMMQNKNAIEYDETVVTVSDISGVLTVINAIYEEQAKALGLGEADHVSMTLSYTSDIAAIMRKPITSSGGDVVTGKSAVQRAYENVKMLEVPSILGTSSHISLTYRPAVNNHHGSVPGIYSKESGDHGLVQKSLFTYESAANELEAKGSYVYQLTETAASRALKERAKEANK</sequence>
<evidence type="ECO:0000313" key="3">
    <source>
        <dbReference type="Proteomes" id="UP000191946"/>
    </source>
</evidence>
<organism evidence="1">
    <name type="scientific">Vibrio parahaemolyticus</name>
    <dbReference type="NCBI Taxonomy" id="670"/>
    <lineage>
        <taxon>Bacteria</taxon>
        <taxon>Pseudomonadati</taxon>
        <taxon>Pseudomonadota</taxon>
        <taxon>Gammaproteobacteria</taxon>
        <taxon>Vibrionales</taxon>
        <taxon>Vibrionaceae</taxon>
        <taxon>Vibrio</taxon>
    </lineage>
</organism>
<dbReference type="EMBL" id="CP023248">
    <property type="protein sequence ID" value="ASZ52319.1"/>
    <property type="molecule type" value="Genomic_DNA"/>
</dbReference>
<evidence type="ECO:0000313" key="1">
    <source>
        <dbReference type="EMBL" id="ASZ52319.1"/>
    </source>
</evidence>
<proteinExistence type="predicted"/>
<evidence type="ECO:0008006" key="4">
    <source>
        <dbReference type="Google" id="ProtNLM"/>
    </source>
</evidence>
<accession>A0A249W6U1</accession>
<reference evidence="2 3" key="1">
    <citation type="submission" date="2015-08" db="EMBL/GenBank/DDBJ databases">
        <title>Draft Genome Sequences of Vibrio parahaemolyticus Strains.</title>
        <authorList>
            <person name="Gonzalez-Escalona N."/>
            <person name="DePaola A."/>
        </authorList>
    </citation>
    <scope>NUCLEOTIDE SEQUENCE [LARGE SCALE GENOMIC DNA]</scope>
    <source>
        <strain evidence="2 3">CFSAN001621</strain>
    </source>
</reference>
<evidence type="ECO:0000313" key="2">
    <source>
        <dbReference type="EMBL" id="OQK02688.1"/>
    </source>
</evidence>
<dbReference type="EMBL" id="LHQV01000006">
    <property type="protein sequence ID" value="OQK02688.1"/>
    <property type="molecule type" value="Genomic_DNA"/>
</dbReference>
<reference evidence="1" key="2">
    <citation type="submission" date="2017-09" db="EMBL/GenBank/DDBJ databases">
        <authorList>
            <person name="Ehlers B."/>
            <person name="Leendertz F.H."/>
        </authorList>
    </citation>
    <scope>NUCLEOTIDE SEQUENCE</scope>
    <source>
        <strain evidence="1">MAVP-26</strain>
    </source>
</reference>
<keyword evidence="3" id="KW-1185">Reference proteome</keyword>
<dbReference type="AlphaFoldDB" id="A0A249W6U1"/>
<protein>
    <recommendedName>
        <fullName evidence="4">N4-gp56 family major capsid protein</fullName>
    </recommendedName>
</protein>
<dbReference type="Proteomes" id="UP000191946">
    <property type="component" value="Unassembled WGS sequence"/>
</dbReference>